<evidence type="ECO:0000313" key="4">
    <source>
        <dbReference type="Proteomes" id="UP000792671"/>
    </source>
</evidence>
<evidence type="ECO:0000256" key="2">
    <source>
        <dbReference type="SAM" id="MobiDB-lite"/>
    </source>
</evidence>
<reference evidence="3 4" key="1">
    <citation type="journal article" date="2013" name="J. Virol.">
        <title>New Insights into the Evolution of Entomopoxvirinae from the Complete Genome Sequences of Four Entomopoxviruses Infecting Adoxophyes honmai, Choristoneura biennis, Choristoneura rosaceana, and Mythimna separata.</title>
        <authorList>
            <person name="Theze J."/>
            <person name="Takatsuka J."/>
            <person name="Li Z."/>
            <person name="Gallais J."/>
            <person name="Doucet D."/>
            <person name="Arif B."/>
            <person name="Nakai M."/>
            <person name="Herniou E.A."/>
        </authorList>
    </citation>
    <scope>NUCLEOTIDE SEQUENCE [LARGE SCALE GENOMIC DNA]</scope>
</reference>
<dbReference type="Proteomes" id="UP000792671">
    <property type="component" value="Genome"/>
</dbReference>
<proteinExistence type="predicted"/>
<feature type="coiled-coil region" evidence="1">
    <location>
        <begin position="8"/>
        <end position="35"/>
    </location>
</feature>
<dbReference type="RefSeq" id="YP_008003780.1">
    <property type="nucleotide sequence ID" value="NC_021246.1"/>
</dbReference>
<keyword evidence="4" id="KW-1185">Reference proteome</keyword>
<gene>
    <name evidence="3" type="ORF">MYSEV_263</name>
</gene>
<accession>A0A916KQF1</accession>
<sequence>MENETYISEDLDIEDEKYNEILQNLNDEKNEMNKKQYTEGLLRLIFGNMDKFKSNCNEFLEITTHLDDKTTVTEEDDKKEEEKDEEKEENK</sequence>
<organism evidence="3 4">
    <name type="scientific">Mythimna separata entomopoxvirus 'L'</name>
    <dbReference type="NCBI Taxonomy" id="1293572"/>
    <lineage>
        <taxon>Viruses</taxon>
        <taxon>Varidnaviria</taxon>
        <taxon>Bamfordvirae</taxon>
        <taxon>Nucleocytoviricota</taxon>
        <taxon>Pokkesviricetes</taxon>
        <taxon>Chitovirales</taxon>
        <taxon>Poxviridae</taxon>
        <taxon>Entomopoxvirinae</taxon>
        <taxon>Betaentomopoxvirus</taxon>
        <taxon>Betaentomopoxvirus mseparata</taxon>
        <taxon>Mythimna separata entomopoxvirus</taxon>
    </lineage>
</organism>
<evidence type="ECO:0000256" key="1">
    <source>
        <dbReference type="SAM" id="Coils"/>
    </source>
</evidence>
<evidence type="ECO:0000313" key="3">
    <source>
        <dbReference type="EMBL" id="CCU56461.1"/>
    </source>
</evidence>
<dbReference type="EMBL" id="HF679134">
    <property type="protein sequence ID" value="CCU56461.1"/>
    <property type="molecule type" value="Genomic_DNA"/>
</dbReference>
<feature type="region of interest" description="Disordered" evidence="2">
    <location>
        <begin position="66"/>
        <end position="91"/>
    </location>
</feature>
<dbReference type="KEGG" id="vg:15613885"/>
<dbReference type="GeneID" id="15613885"/>
<feature type="compositionally biased region" description="Acidic residues" evidence="2">
    <location>
        <begin position="73"/>
        <end position="91"/>
    </location>
</feature>
<keyword evidence="1" id="KW-0175">Coiled coil</keyword>
<protein>
    <submittedName>
        <fullName evidence="3">Uncharacterized protein</fullName>
    </submittedName>
</protein>
<name>A0A916KQF1_9POXV</name>